<keyword evidence="2" id="KW-0067">ATP-binding</keyword>
<dbReference type="PANTHER" id="PTHR30448:SF0">
    <property type="entry name" value="RNASE ADAPTER PROTEIN RAPZ"/>
    <property type="match status" value="1"/>
</dbReference>
<keyword evidence="1" id="KW-0547">Nucleotide-binding</keyword>
<organism evidence="5 6">
    <name type="scientific">Acinetobacter baumannii</name>
    <dbReference type="NCBI Taxonomy" id="470"/>
    <lineage>
        <taxon>Bacteria</taxon>
        <taxon>Pseudomonadati</taxon>
        <taxon>Pseudomonadota</taxon>
        <taxon>Gammaproteobacteria</taxon>
        <taxon>Moraxellales</taxon>
        <taxon>Moraxellaceae</taxon>
        <taxon>Acinetobacter</taxon>
        <taxon>Acinetobacter calcoaceticus/baumannii complex</taxon>
    </lineage>
</organism>
<dbReference type="Pfam" id="PF03668">
    <property type="entry name" value="RapZ-like_N"/>
    <property type="match status" value="1"/>
</dbReference>
<feature type="non-terminal residue" evidence="5">
    <location>
        <position position="95"/>
    </location>
</feature>
<evidence type="ECO:0000256" key="2">
    <source>
        <dbReference type="ARBA" id="ARBA00022840"/>
    </source>
</evidence>
<dbReference type="AlphaFoldDB" id="A0A3R9S004"/>
<name>A0A3R9S004_ACIBA</name>
<evidence type="ECO:0000313" key="5">
    <source>
        <dbReference type="EMBL" id="RSR07764.1"/>
    </source>
</evidence>
<evidence type="ECO:0000313" key="6">
    <source>
        <dbReference type="Proteomes" id="UP000280073"/>
    </source>
</evidence>
<dbReference type="PANTHER" id="PTHR30448">
    <property type="entry name" value="RNASE ADAPTER PROTEIN RAPZ"/>
    <property type="match status" value="1"/>
</dbReference>
<comment type="caution">
    <text evidence="5">The sequence shown here is derived from an EMBL/GenBank/DDBJ whole genome shotgun (WGS) entry which is preliminary data.</text>
</comment>
<dbReference type="EMBL" id="RFDI01002850">
    <property type="protein sequence ID" value="RSR07764.1"/>
    <property type="molecule type" value="Genomic_DNA"/>
</dbReference>
<dbReference type="InterPro" id="IPR005337">
    <property type="entry name" value="RapZ-like"/>
</dbReference>
<protein>
    <submittedName>
        <fullName evidence="5">RNase adapter RapZ</fullName>
    </submittedName>
</protein>
<dbReference type="GO" id="GO:0005524">
    <property type="term" value="F:ATP binding"/>
    <property type="evidence" value="ECO:0007669"/>
    <property type="project" value="UniProtKB-KW"/>
</dbReference>
<proteinExistence type="predicted"/>
<evidence type="ECO:0000256" key="1">
    <source>
        <dbReference type="ARBA" id="ARBA00022741"/>
    </source>
</evidence>
<evidence type="ECO:0000259" key="4">
    <source>
        <dbReference type="Pfam" id="PF03668"/>
    </source>
</evidence>
<accession>A0A3R9S004</accession>
<reference evidence="5 6" key="1">
    <citation type="submission" date="2018-10" db="EMBL/GenBank/DDBJ databases">
        <title>GWAS and RNA-Seq identify cryptic mechanisms of antimicrobial resistance in Acinetobacter baumannii.</title>
        <authorList>
            <person name="Sahl J.W."/>
        </authorList>
    </citation>
    <scope>NUCLEOTIDE SEQUENCE [LARGE SCALE GENOMIC DNA]</scope>
    <source>
        <strain evidence="5 6">TG28175</strain>
    </source>
</reference>
<keyword evidence="3" id="KW-0342">GTP-binding</keyword>
<feature type="non-terminal residue" evidence="5">
    <location>
        <position position="1"/>
    </location>
</feature>
<feature type="domain" description="RapZ-like N-terminal" evidence="4">
    <location>
        <begin position="1"/>
        <end position="90"/>
    </location>
</feature>
<dbReference type="Proteomes" id="UP000280073">
    <property type="component" value="Unassembled WGS sequence"/>
</dbReference>
<sequence length="95" mass="10904">LEDLGYYCIDNLPLALLPEIVAKLDHENNLEQLALGVDVRSTRADMQEFDHVFEQLQKHGTVDVIYLTTQDQDLIARFSASRRPHPLANRFKSLL</sequence>
<dbReference type="InterPro" id="IPR053930">
    <property type="entry name" value="RapZ-like_N"/>
</dbReference>
<evidence type="ECO:0000256" key="3">
    <source>
        <dbReference type="ARBA" id="ARBA00023134"/>
    </source>
</evidence>
<gene>
    <name evidence="5" type="ORF">EA686_30380</name>
</gene>
<dbReference type="GO" id="GO:0005525">
    <property type="term" value="F:GTP binding"/>
    <property type="evidence" value="ECO:0007669"/>
    <property type="project" value="UniProtKB-KW"/>
</dbReference>